<sequence>MAKKQKKSSTSEVPAKTVEFKEPQKEERLKPAGRGMKPSPSQNTLNRLERETIVIWKKPITTIYYALMEIANLSIELFFKILSHKFLLGLFFISLGLAIYGYRTPGAHQEHVQTIEKHILWWSWWVLLGVLSSIGLGSGLHTFLIYLGPHIAAVTMAAYECQSLDFPEPPYPESIQCPSTKSSIAVTFWQIVAKVRVESLLWGAGTALGELPPYFMARAARISGQEPDDEEYREFLELMNADKEQGGEQKLSMGERIKSWVEHNIHRLGFPGILLFASIPNPLFDLAGITCGHFLVPFWSFFGATLIGKALIKMHVQMGFVILAFSDHHAETFVKLLESIPAVGPHIRKPISDLLEKQRKALHTTPGEHKEQSTNLLAFALSAMVTVMILFFFLSIVNSLAKDYHKRLWERKRRLNKNLTDEENQNLEDVEDSEEDVDSEDVPPSITVSSMCPLLEEESKEKETFEGVTVVRS</sequence>
<evidence type="ECO:0000313" key="3">
    <source>
        <dbReference type="EMBL" id="PIC41127.1"/>
    </source>
</evidence>
<dbReference type="EMBL" id="PDUG01000003">
    <property type="protein sequence ID" value="PIC41127.1"/>
    <property type="molecule type" value="Genomic_DNA"/>
</dbReference>
<evidence type="ECO:0000256" key="1">
    <source>
        <dbReference type="SAM" id="MobiDB-lite"/>
    </source>
</evidence>
<evidence type="ECO:0000256" key="2">
    <source>
        <dbReference type="SAM" id="Phobius"/>
    </source>
</evidence>
<feature type="transmembrane region" description="Helical" evidence="2">
    <location>
        <begin position="122"/>
        <end position="147"/>
    </location>
</feature>
<dbReference type="AlphaFoldDB" id="A0A2G5UNI8"/>
<evidence type="ECO:0000313" key="4">
    <source>
        <dbReference type="Proteomes" id="UP000230233"/>
    </source>
</evidence>
<evidence type="ECO:0008006" key="5">
    <source>
        <dbReference type="Google" id="ProtNLM"/>
    </source>
</evidence>
<dbReference type="Proteomes" id="UP000230233">
    <property type="component" value="Chromosome III"/>
</dbReference>
<name>A0A2G5UNI8_9PELO</name>
<feature type="transmembrane region" description="Helical" evidence="2">
    <location>
        <begin position="86"/>
        <end position="102"/>
    </location>
</feature>
<keyword evidence="2" id="KW-0812">Transmembrane</keyword>
<accession>A0A2G5UNI8</accession>
<keyword evidence="4" id="KW-1185">Reference proteome</keyword>
<reference evidence="4" key="1">
    <citation type="submission" date="2017-10" db="EMBL/GenBank/DDBJ databases">
        <title>Rapid genome shrinkage in a self-fertile nematode reveals novel sperm competition proteins.</title>
        <authorList>
            <person name="Yin D."/>
            <person name="Schwarz E.M."/>
            <person name="Thomas C.G."/>
            <person name="Felde R.L."/>
            <person name="Korf I.F."/>
            <person name="Cutter A.D."/>
            <person name="Schartner C.M."/>
            <person name="Ralston E.J."/>
            <person name="Meyer B.J."/>
            <person name="Haag E.S."/>
        </authorList>
    </citation>
    <scope>NUCLEOTIDE SEQUENCE [LARGE SCALE GENOMIC DNA]</scope>
    <source>
        <strain evidence="4">JU1422</strain>
    </source>
</reference>
<keyword evidence="2" id="KW-1133">Transmembrane helix</keyword>
<dbReference type="OrthoDB" id="2016540at2759"/>
<feature type="compositionally biased region" description="Acidic residues" evidence="1">
    <location>
        <begin position="423"/>
        <end position="441"/>
    </location>
</feature>
<keyword evidence="2" id="KW-0472">Membrane</keyword>
<feature type="region of interest" description="Disordered" evidence="1">
    <location>
        <begin position="1"/>
        <end position="43"/>
    </location>
</feature>
<organism evidence="3 4">
    <name type="scientific">Caenorhabditis nigoni</name>
    <dbReference type="NCBI Taxonomy" id="1611254"/>
    <lineage>
        <taxon>Eukaryota</taxon>
        <taxon>Metazoa</taxon>
        <taxon>Ecdysozoa</taxon>
        <taxon>Nematoda</taxon>
        <taxon>Chromadorea</taxon>
        <taxon>Rhabditida</taxon>
        <taxon>Rhabditina</taxon>
        <taxon>Rhabditomorpha</taxon>
        <taxon>Rhabditoidea</taxon>
        <taxon>Rhabditidae</taxon>
        <taxon>Peloderinae</taxon>
        <taxon>Caenorhabditis</taxon>
    </lineage>
</organism>
<proteinExistence type="predicted"/>
<gene>
    <name evidence="3" type="primary">Cni-epg-3</name>
    <name evidence="3" type="synonym">Cnig_chr_III.g8652</name>
    <name evidence="3" type="ORF">B9Z55_008652</name>
</gene>
<comment type="caution">
    <text evidence="3">The sequence shown here is derived from an EMBL/GenBank/DDBJ whole genome shotgun (WGS) entry which is preliminary data.</text>
</comment>
<protein>
    <recommendedName>
        <fullName evidence="5">Ectopic P granules protein 3</fullName>
    </recommendedName>
</protein>
<dbReference type="STRING" id="1611254.A0A2G5UNI8"/>
<feature type="transmembrane region" description="Helical" evidence="2">
    <location>
        <begin position="283"/>
        <end position="308"/>
    </location>
</feature>
<feature type="transmembrane region" description="Helical" evidence="2">
    <location>
        <begin position="376"/>
        <end position="401"/>
    </location>
</feature>
<feature type="compositionally biased region" description="Basic and acidic residues" evidence="1">
    <location>
        <begin position="18"/>
        <end position="30"/>
    </location>
</feature>
<feature type="region of interest" description="Disordered" evidence="1">
    <location>
        <begin position="423"/>
        <end position="446"/>
    </location>
</feature>